<gene>
    <name evidence="1" type="ORF">BAZ10_11390</name>
</gene>
<reference evidence="1 2" key="1">
    <citation type="submission" date="2016-06" db="EMBL/GenBank/DDBJ databases">
        <title>Revisiting the taxonomy of the Elizabethkingia Genus based on Whole-Genome Sequencing, Optical Mapping, and MALDI-TOF.</title>
        <authorList>
            <person name="Nicholson A.C."/>
        </authorList>
    </citation>
    <scope>NUCLEOTIDE SEQUENCE [LARGE SCALE GENOMIC DNA]</scope>
    <source>
        <strain evidence="1 2">G4070</strain>
    </source>
</reference>
<accession>A0A1T3M8U6</accession>
<evidence type="ECO:0000313" key="1">
    <source>
        <dbReference type="EMBL" id="OPC61067.1"/>
    </source>
</evidence>
<comment type="caution">
    <text evidence="1">The sequence shown here is derived from an EMBL/GenBank/DDBJ whole genome shotgun (WGS) entry which is preliminary data.</text>
</comment>
<dbReference type="AlphaFoldDB" id="A0A1T3M8U6"/>
<name>A0A1T3M8U6_9FLAO</name>
<dbReference type="Proteomes" id="UP000190813">
    <property type="component" value="Unassembled WGS sequence"/>
</dbReference>
<evidence type="ECO:0000313" key="2">
    <source>
        <dbReference type="Proteomes" id="UP000190813"/>
    </source>
</evidence>
<dbReference type="EMBL" id="MAHX01000021">
    <property type="protein sequence ID" value="OPC61067.1"/>
    <property type="molecule type" value="Genomic_DNA"/>
</dbReference>
<protein>
    <submittedName>
        <fullName evidence="1">Uncharacterized protein</fullName>
    </submittedName>
</protein>
<keyword evidence="2" id="KW-1185">Reference proteome</keyword>
<organism evidence="1 2">
    <name type="scientific">Elizabethkingia occulta</name>
    <dbReference type="NCBI Taxonomy" id="1867263"/>
    <lineage>
        <taxon>Bacteria</taxon>
        <taxon>Pseudomonadati</taxon>
        <taxon>Bacteroidota</taxon>
        <taxon>Flavobacteriia</taxon>
        <taxon>Flavobacteriales</taxon>
        <taxon>Weeksellaceae</taxon>
        <taxon>Elizabethkingia</taxon>
    </lineage>
</organism>
<sequence>MIKEPFYELEVKTRNCSIEILINDLPVFSFYEEGNIAVDYPINTAIIRNGDQSMQVRLFSQNGNNISNDAACELKVYVKEANIDGAQRDLIYNVPDITFFDKTVPVFIEKLKFKADIAYNNNGWYNSIDLKTIDENRLFNELKEYMLKITSIYNLKDAKGYNTLYSDRIKEHNNSFYLTPSEIRDNEEEIFSGVPQKIEGLDIDLYKLVFYGDNKLVSLQMKNQPPGFVFESENKDEYGFTEMVLFHKKDISSPLTPIR</sequence>
<proteinExistence type="predicted"/>